<accession>A0A1C3HLN5</accession>
<name>A0A1C3HLN5_SERMA</name>
<dbReference type="AlphaFoldDB" id="A0A1C3HLN5"/>
<organism evidence="1">
    <name type="scientific">Serratia marcescens</name>
    <dbReference type="NCBI Taxonomy" id="615"/>
    <lineage>
        <taxon>Bacteria</taxon>
        <taxon>Pseudomonadati</taxon>
        <taxon>Pseudomonadota</taxon>
        <taxon>Gammaproteobacteria</taxon>
        <taxon>Enterobacterales</taxon>
        <taxon>Yersiniaceae</taxon>
        <taxon>Serratia</taxon>
    </lineage>
</organism>
<reference evidence="1" key="1">
    <citation type="submission" date="2016-05" db="EMBL/GenBank/DDBJ databases">
        <authorList>
            <person name="Cock P.J.A."/>
            <person name="Cock P.J.A."/>
        </authorList>
    </citation>
    <scope>NUCLEOTIDE SEQUENCE</scope>
    <source>
        <strain evidence="1">PWN146_assembly</strain>
    </source>
</reference>
<dbReference type="EMBL" id="LT575490">
    <property type="protein sequence ID" value="SAY45942.1"/>
    <property type="molecule type" value="Genomic_DNA"/>
</dbReference>
<evidence type="ECO:0008006" key="2">
    <source>
        <dbReference type="Google" id="ProtNLM"/>
    </source>
</evidence>
<gene>
    <name evidence="1" type="ORF">PWN146_04688</name>
</gene>
<proteinExistence type="predicted"/>
<sequence>MKRRLAALVLIALGLAAALLGRQQALRLASGWDQQVYVWQRVWTPQHADALAHSRDLFAGLRVLALQVHPREGWREIPADLSLLKQDGRPLWLVARLDGQLPQLDQEAIIQRLLAITQRWQAAGLPVTGVEIDHDAATARLPDYQRFLQRLRQRLPAALQLGITALPAWIGSPNLPGVLQQADSSVLQVHAVLSPQQGLFDGPLALRWVRQYAAVTPKPFRVALPAYGMALLGFDAQGAQVESESSLRVAGNGRELTVAPQQIADFLQTLAQQTPPRLRGIIWFRLPLVDDRRAWSLATLRAVIERRPLNVDWQVKFRPQPQQNGLYDLIIHNNGPVDAPLPQEVVIRADDCLAADAVGNYRLESAPQRQRFIRISGDQLRAGQSRPLGWLRCQQLTPGGTLVTP</sequence>
<dbReference type="InterPro" id="IPR021488">
    <property type="entry name" value="DUF3142"/>
</dbReference>
<evidence type="ECO:0000313" key="1">
    <source>
        <dbReference type="EMBL" id="SAY45942.1"/>
    </source>
</evidence>
<dbReference type="Pfam" id="PF11340">
    <property type="entry name" value="DUF3142"/>
    <property type="match status" value="1"/>
</dbReference>
<protein>
    <recommendedName>
        <fullName evidence="2">DUF3142 domain-containing protein</fullName>
    </recommendedName>
</protein>